<dbReference type="RefSeq" id="WP_209686830.1">
    <property type="nucleotide sequence ID" value="NZ_JAGGLU010000006.1"/>
</dbReference>
<keyword evidence="1" id="KW-0472">Membrane</keyword>
<proteinExistence type="predicted"/>
<organism evidence="2 3">
    <name type="scientific">Lactobacillus colini</name>
    <dbReference type="NCBI Taxonomy" id="1819254"/>
    <lineage>
        <taxon>Bacteria</taxon>
        <taxon>Bacillati</taxon>
        <taxon>Bacillota</taxon>
        <taxon>Bacilli</taxon>
        <taxon>Lactobacillales</taxon>
        <taxon>Lactobacillaceae</taxon>
        <taxon>Lactobacillus</taxon>
    </lineage>
</organism>
<evidence type="ECO:0000313" key="3">
    <source>
        <dbReference type="Proteomes" id="UP001519292"/>
    </source>
</evidence>
<keyword evidence="1" id="KW-1133">Transmembrane helix</keyword>
<dbReference type="EMBL" id="JAGGLU010000006">
    <property type="protein sequence ID" value="MBP2058082.1"/>
    <property type="molecule type" value="Genomic_DNA"/>
</dbReference>
<reference evidence="2 3" key="1">
    <citation type="submission" date="2021-03" db="EMBL/GenBank/DDBJ databases">
        <title>Genomic Encyclopedia of Type Strains, Phase IV (KMG-IV): sequencing the most valuable type-strain genomes for metagenomic binning, comparative biology and taxonomic classification.</title>
        <authorList>
            <person name="Goeker M."/>
        </authorList>
    </citation>
    <scope>NUCLEOTIDE SEQUENCE [LARGE SCALE GENOMIC DNA]</scope>
    <source>
        <strain evidence="2 3">DSM 101872</strain>
    </source>
</reference>
<dbReference type="Proteomes" id="UP001519292">
    <property type="component" value="Unassembled WGS sequence"/>
</dbReference>
<feature type="transmembrane region" description="Helical" evidence="1">
    <location>
        <begin position="12"/>
        <end position="31"/>
    </location>
</feature>
<evidence type="ECO:0000313" key="2">
    <source>
        <dbReference type="EMBL" id="MBP2058082.1"/>
    </source>
</evidence>
<keyword evidence="1" id="KW-0812">Transmembrane</keyword>
<protein>
    <submittedName>
        <fullName evidence="2">Kef-type K+ transport system membrane component KefB</fullName>
    </submittedName>
</protein>
<accession>A0ABS4MFE1</accession>
<keyword evidence="3" id="KW-1185">Reference proteome</keyword>
<sequence>MNKKVKSGLISLISLISIFILFAGIAGYYVVNTINDIQAHKQWWYDLLVIVIVLWEVAYASMHIWQINHGEDK</sequence>
<name>A0ABS4MFE1_9LACO</name>
<feature type="transmembrane region" description="Helical" evidence="1">
    <location>
        <begin position="43"/>
        <end position="65"/>
    </location>
</feature>
<evidence type="ECO:0000256" key="1">
    <source>
        <dbReference type="SAM" id="Phobius"/>
    </source>
</evidence>
<comment type="caution">
    <text evidence="2">The sequence shown here is derived from an EMBL/GenBank/DDBJ whole genome shotgun (WGS) entry which is preliminary data.</text>
</comment>
<gene>
    <name evidence="2" type="ORF">J2Z60_001259</name>
</gene>